<dbReference type="Proteomes" id="UP000004478">
    <property type="component" value="Unassembled WGS sequence"/>
</dbReference>
<evidence type="ECO:0000313" key="2">
    <source>
        <dbReference type="Proteomes" id="UP000004478"/>
    </source>
</evidence>
<comment type="caution">
    <text evidence="1">The sequence shown here is derived from an EMBL/GenBank/DDBJ whole genome shotgun (WGS) entry which is preliminary data.</text>
</comment>
<protein>
    <submittedName>
        <fullName evidence="1">Uncharacterized protein</fullName>
    </submittedName>
</protein>
<dbReference type="EMBL" id="AMGM01000119">
    <property type="protein sequence ID" value="EKB47515.1"/>
    <property type="molecule type" value="Genomic_DNA"/>
</dbReference>
<name>K1KTJ8_CECL9</name>
<keyword evidence="2" id="KW-1185">Reference proteome</keyword>
<proteinExistence type="predicted"/>
<accession>K1KTJ8</accession>
<reference evidence="1 2" key="1">
    <citation type="journal article" date="2012" name="J. Bacteriol.">
        <title>Draft Genome Sequence of Cecembia lonarensis Strain LW9T, Isolated from Lonar Lake, a Haloalkaline Lake in India.</title>
        <authorList>
            <person name="Shivaji S."/>
            <person name="Ara S."/>
            <person name="Singh A."/>
            <person name="Pinnaka A.K."/>
        </authorList>
    </citation>
    <scope>NUCLEOTIDE SEQUENCE [LARGE SCALE GENOMIC DNA]</scope>
    <source>
        <strain evidence="1 2">LW9</strain>
    </source>
</reference>
<dbReference type="RefSeq" id="WP_009186898.1">
    <property type="nucleotide sequence ID" value="NZ_AMGM01000119.1"/>
</dbReference>
<dbReference type="OrthoDB" id="838141at2"/>
<dbReference type="AlphaFoldDB" id="K1KTJ8"/>
<organism evidence="1 2">
    <name type="scientific">Cecembia lonarensis (strain CCUG 58316 / KCTC 22772 / LW9)</name>
    <dbReference type="NCBI Taxonomy" id="1225176"/>
    <lineage>
        <taxon>Bacteria</taxon>
        <taxon>Pseudomonadati</taxon>
        <taxon>Bacteroidota</taxon>
        <taxon>Cytophagia</taxon>
        <taxon>Cytophagales</taxon>
        <taxon>Cyclobacteriaceae</taxon>
        <taxon>Cecembia</taxon>
    </lineage>
</organism>
<sequence>MQQDFILPSDGLVEFVTGYLLFEGDCSKPVEIQTFENSYSLGIPLGKPFDLYLGGKSLEDESTFVDIFDKPYFFISHEQLTSIWISGNIRLVFVIFTEKGWKGVMQQKKKDFNQHIFPLSRIGVPMFNLMLKRELRFNEDNVKGIEIIENELEQFFKRVKFNKEPEQIERQEVFSASKGEQG</sequence>
<evidence type="ECO:0000313" key="1">
    <source>
        <dbReference type="EMBL" id="EKB47515.1"/>
    </source>
</evidence>
<gene>
    <name evidence="1" type="ORF">B879_03877</name>
</gene>